<gene>
    <name evidence="1" type="ORF">MSIBF_A400001</name>
</gene>
<dbReference type="EMBL" id="CCXY01000335">
    <property type="protein sequence ID" value="CEG13474.1"/>
    <property type="molecule type" value="Genomic_DNA"/>
</dbReference>
<accession>A0A098ED78</accession>
<reference evidence="1" key="1">
    <citation type="submission" date="2014-09" db="EMBL/GenBank/DDBJ databases">
        <authorList>
            <person name="Probst J Alexander"/>
        </authorList>
    </citation>
    <scope>NUCLEOTIDE SEQUENCE</scope>
</reference>
<dbReference type="AlphaFoldDB" id="A0A098ED78"/>
<evidence type="ECO:0000313" key="1">
    <source>
        <dbReference type="EMBL" id="CEG13474.1"/>
    </source>
</evidence>
<proteinExistence type="predicted"/>
<sequence length="57" mass="6495">MQFAGFEILSALACHLGIFSVWSNTIVEHIENVKELTSLKKINIRVQITHLNEIKES</sequence>
<organism evidence="1">
    <name type="scientific">groundwater metagenome</name>
    <dbReference type="NCBI Taxonomy" id="717931"/>
    <lineage>
        <taxon>unclassified sequences</taxon>
        <taxon>metagenomes</taxon>
        <taxon>ecological metagenomes</taxon>
    </lineage>
</organism>
<name>A0A098ED78_9ZZZZ</name>
<protein>
    <submittedName>
        <fullName evidence="1">Uncharacterized protein</fullName>
    </submittedName>
</protein>